<feature type="transmembrane region" description="Helical" evidence="1">
    <location>
        <begin position="357"/>
        <end position="380"/>
    </location>
</feature>
<dbReference type="Proteomes" id="UP001501257">
    <property type="component" value="Unassembled WGS sequence"/>
</dbReference>
<organism evidence="2 3">
    <name type="scientific">Paeniglutamicibacter antarcticus</name>
    <dbReference type="NCBI Taxonomy" id="494023"/>
    <lineage>
        <taxon>Bacteria</taxon>
        <taxon>Bacillati</taxon>
        <taxon>Actinomycetota</taxon>
        <taxon>Actinomycetes</taxon>
        <taxon>Micrococcales</taxon>
        <taxon>Micrococcaceae</taxon>
        <taxon>Paeniglutamicibacter</taxon>
    </lineage>
</organism>
<comment type="caution">
    <text evidence="2">The sequence shown here is derived from an EMBL/GenBank/DDBJ whole genome shotgun (WGS) entry which is preliminary data.</text>
</comment>
<keyword evidence="1" id="KW-0472">Membrane</keyword>
<name>A0ABP9TI20_9MICC</name>
<dbReference type="EMBL" id="BAABLK010000020">
    <property type="protein sequence ID" value="GAA5226414.1"/>
    <property type="molecule type" value="Genomic_DNA"/>
</dbReference>
<keyword evidence="3" id="KW-1185">Reference proteome</keyword>
<accession>A0ABP9TI20</accession>
<feature type="transmembrane region" description="Helical" evidence="1">
    <location>
        <begin position="331"/>
        <end position="351"/>
    </location>
</feature>
<evidence type="ECO:0000256" key="1">
    <source>
        <dbReference type="SAM" id="Phobius"/>
    </source>
</evidence>
<proteinExistence type="predicted"/>
<dbReference type="RefSeq" id="WP_210100643.1">
    <property type="nucleotide sequence ID" value="NZ_BAABLK010000020.1"/>
</dbReference>
<protein>
    <submittedName>
        <fullName evidence="2">Uncharacterized protein</fullName>
    </submittedName>
</protein>
<keyword evidence="1" id="KW-0812">Transmembrane</keyword>
<sequence>MASSGTGEQPWLIASLALIFDEPAGTAAHQRIAQTLRARQSISLLAEPVSWGERCVIEMVLAVNTDGLIVMADEAGKISFGQQIEGFAIALKRGTGARYAEFDDADAETGEPIEDPTLVHPAGGRSVLLGSFNESEVALFAAASKTTWRYFSTDHGDVAVHDGYMPEIMLPKSVFPAVMLCKLGPRYSAVFWFEGQDRKLHGYPGFGHGFSVPVRPVLGAAPGSEAAGVEEFLMREWQAPDTEAIASVSAHGVDLAQITALEAMLAGAGSAEKLRALLVLLGRDPALAGYLEEDSEPESARTIEPQGNGGKAATGWRKVFNPLAWRPATQICWGMLEALVALALFTMTAWQQPWVPHWAVVLLGILWSIDALGNLAAGIWRLANLRRGLRG</sequence>
<evidence type="ECO:0000313" key="3">
    <source>
        <dbReference type="Proteomes" id="UP001501257"/>
    </source>
</evidence>
<gene>
    <name evidence="2" type="ORF">GCM10025778_09450</name>
</gene>
<evidence type="ECO:0000313" key="2">
    <source>
        <dbReference type="EMBL" id="GAA5226414.1"/>
    </source>
</evidence>
<keyword evidence="1" id="KW-1133">Transmembrane helix</keyword>
<reference evidence="3" key="1">
    <citation type="journal article" date="2019" name="Int. J. Syst. Evol. Microbiol.">
        <title>The Global Catalogue of Microorganisms (GCM) 10K type strain sequencing project: providing services to taxonomists for standard genome sequencing and annotation.</title>
        <authorList>
            <consortium name="The Broad Institute Genomics Platform"/>
            <consortium name="The Broad Institute Genome Sequencing Center for Infectious Disease"/>
            <person name="Wu L."/>
            <person name="Ma J."/>
        </authorList>
    </citation>
    <scope>NUCLEOTIDE SEQUENCE [LARGE SCALE GENOMIC DNA]</scope>
    <source>
        <strain evidence="3">JCM 18952</strain>
    </source>
</reference>